<proteinExistence type="predicted"/>
<gene>
    <name evidence="3" type="primary">HOT1</name>
    <name evidence="3" type="ORF">Cob_v012261</name>
</gene>
<dbReference type="STRING" id="1213857.A0A484F9G3"/>
<reference evidence="4" key="2">
    <citation type="journal article" date="2019" name="Mol. Plant Microbe Interact.">
        <title>Genome sequence resources for four phytopathogenic fungi from the Colletotrichum orbiculare species complex.</title>
        <authorList>
            <person name="Gan P."/>
            <person name="Tsushima A."/>
            <person name="Narusaka M."/>
            <person name="Narusaka Y."/>
            <person name="Takano Y."/>
            <person name="Kubo Y."/>
            <person name="Shirasu K."/>
        </authorList>
    </citation>
    <scope>GENOME REANNOTATION</scope>
    <source>
        <strain evidence="4">104-T / ATCC 96160 / CBS 514.97 / LARS 414 / MAFF 240422</strain>
    </source>
</reference>
<dbReference type="InterPro" id="IPR022210">
    <property type="entry name" value="TF_GCR1-like"/>
</dbReference>
<feature type="region of interest" description="Disordered" evidence="1">
    <location>
        <begin position="133"/>
        <end position="242"/>
    </location>
</feature>
<sequence length="242" mass="26763">MASPAEQKKQLEGYEAYSDPKYHSPLKVTGQDGVARPIYIFRQIPETVEELWAEYKVGTHGQPPIQQLEERYRAKWRSHSNARVWFNRRKAFYDRMNGLLAEGKTEVEALAEMRNMAGGQGAKTLICKLGEQRAGTGQRKMGTGLGQKRPRKSKSIQGGDDKGDAGGKEEVDDASSGTSKPQKRKLAEVEDDDDGAGEANDTGSESDGDDGAERSSPPDLRTKRARFFVPVVDDEADGDWQD</sequence>
<feature type="compositionally biased region" description="Acidic residues" evidence="1">
    <location>
        <begin position="232"/>
        <end position="242"/>
    </location>
</feature>
<dbReference type="PANTHER" id="PTHR37784:SF2">
    <property type="entry name" value="HIGH-OSMOLARITY-INDUCED TRANSCRIPTION PROTEIN 1"/>
    <property type="match status" value="1"/>
</dbReference>
<organism evidence="3 4">
    <name type="scientific">Colletotrichum orbiculare (strain 104-T / ATCC 96160 / CBS 514.97 / LARS 414 / MAFF 240422)</name>
    <name type="common">Cucumber anthracnose fungus</name>
    <name type="synonym">Colletotrichum lagenarium</name>
    <dbReference type="NCBI Taxonomy" id="1213857"/>
    <lineage>
        <taxon>Eukaryota</taxon>
        <taxon>Fungi</taxon>
        <taxon>Dikarya</taxon>
        <taxon>Ascomycota</taxon>
        <taxon>Pezizomycotina</taxon>
        <taxon>Sordariomycetes</taxon>
        <taxon>Hypocreomycetidae</taxon>
        <taxon>Glomerellales</taxon>
        <taxon>Glomerellaceae</taxon>
        <taxon>Colletotrichum</taxon>
        <taxon>Colletotrichum orbiculare species complex</taxon>
    </lineage>
</organism>
<dbReference type="GO" id="GO:0000981">
    <property type="term" value="F:DNA-binding transcription factor activity, RNA polymerase II-specific"/>
    <property type="evidence" value="ECO:0007669"/>
    <property type="project" value="TreeGrafter"/>
</dbReference>
<protein>
    <submittedName>
        <fullName evidence="3">High-osmolarity-induced transcription protein 1</fullName>
    </submittedName>
</protein>
<name>A0A484F9G3_COLOR</name>
<dbReference type="GO" id="GO:0060963">
    <property type="term" value="P:positive regulation of ribosomal protein gene transcription by RNA polymerase II"/>
    <property type="evidence" value="ECO:0007669"/>
    <property type="project" value="TreeGrafter"/>
</dbReference>
<evidence type="ECO:0000259" key="2">
    <source>
        <dbReference type="Pfam" id="PF12550"/>
    </source>
</evidence>
<keyword evidence="4" id="KW-1185">Reference proteome</keyword>
<dbReference type="InterPro" id="IPR052146">
    <property type="entry name" value="HOT1"/>
</dbReference>
<dbReference type="EMBL" id="AMCV02000047">
    <property type="protein sequence ID" value="TDZ14910.1"/>
    <property type="molecule type" value="Genomic_DNA"/>
</dbReference>
<evidence type="ECO:0000256" key="1">
    <source>
        <dbReference type="SAM" id="MobiDB-lite"/>
    </source>
</evidence>
<dbReference type="PANTHER" id="PTHR37784">
    <property type="entry name" value="PROTEIN MSN1"/>
    <property type="match status" value="1"/>
</dbReference>
<feature type="compositionally biased region" description="Basic and acidic residues" evidence="1">
    <location>
        <begin position="159"/>
        <end position="169"/>
    </location>
</feature>
<accession>A0A484F9G3</accession>
<dbReference type="OrthoDB" id="428577at2759"/>
<feature type="domain" description="Transcription activator GCR1-like" evidence="2">
    <location>
        <begin position="39"/>
        <end position="115"/>
    </location>
</feature>
<dbReference type="AlphaFoldDB" id="A0A484F9G3"/>
<dbReference type="Pfam" id="PF12550">
    <property type="entry name" value="GCR1_C"/>
    <property type="match status" value="1"/>
</dbReference>
<comment type="caution">
    <text evidence="3">The sequence shown here is derived from an EMBL/GenBank/DDBJ whole genome shotgun (WGS) entry which is preliminary data.</text>
</comment>
<dbReference type="GO" id="GO:0000978">
    <property type="term" value="F:RNA polymerase II cis-regulatory region sequence-specific DNA binding"/>
    <property type="evidence" value="ECO:0007669"/>
    <property type="project" value="TreeGrafter"/>
</dbReference>
<reference evidence="4" key="1">
    <citation type="journal article" date="2013" name="New Phytol.">
        <title>Comparative genomic and transcriptomic analyses reveal the hemibiotrophic stage shift of Colletotrichum fungi.</title>
        <authorList>
            <person name="Gan P."/>
            <person name="Ikeda K."/>
            <person name="Irieda H."/>
            <person name="Narusaka M."/>
            <person name="O'Connell R.J."/>
            <person name="Narusaka Y."/>
            <person name="Takano Y."/>
            <person name="Kubo Y."/>
            <person name="Shirasu K."/>
        </authorList>
    </citation>
    <scope>NUCLEOTIDE SEQUENCE [LARGE SCALE GENOMIC DNA]</scope>
    <source>
        <strain evidence="4">104-T / ATCC 96160 / CBS 514.97 / LARS 414 / MAFF 240422</strain>
    </source>
</reference>
<dbReference type="Proteomes" id="UP000014480">
    <property type="component" value="Unassembled WGS sequence"/>
</dbReference>
<evidence type="ECO:0000313" key="4">
    <source>
        <dbReference type="Proteomes" id="UP000014480"/>
    </source>
</evidence>
<evidence type="ECO:0000313" key="3">
    <source>
        <dbReference type="EMBL" id="TDZ14910.1"/>
    </source>
</evidence>